<evidence type="ECO:0000313" key="6">
    <source>
        <dbReference type="EnsemblProtists" id="EOD12222"/>
    </source>
</evidence>
<evidence type="ECO:0000256" key="1">
    <source>
        <dbReference type="ARBA" id="ARBA00022737"/>
    </source>
</evidence>
<keyword evidence="2 3" id="KW-0040">ANK repeat</keyword>
<feature type="region of interest" description="Disordered" evidence="4">
    <location>
        <begin position="136"/>
        <end position="189"/>
    </location>
</feature>
<dbReference type="SUPFAM" id="SSF48403">
    <property type="entry name" value="Ankyrin repeat"/>
    <property type="match status" value="1"/>
</dbReference>
<organism evidence="6 7">
    <name type="scientific">Emiliania huxleyi (strain CCMP1516)</name>
    <dbReference type="NCBI Taxonomy" id="280463"/>
    <lineage>
        <taxon>Eukaryota</taxon>
        <taxon>Haptista</taxon>
        <taxon>Haptophyta</taxon>
        <taxon>Prymnesiophyceae</taxon>
        <taxon>Isochrysidales</taxon>
        <taxon>Noelaerhabdaceae</taxon>
        <taxon>Emiliania</taxon>
    </lineage>
</organism>
<keyword evidence="1" id="KW-0677">Repeat</keyword>
<dbReference type="Pfam" id="PF00566">
    <property type="entry name" value="RabGAP-TBC"/>
    <property type="match status" value="1"/>
</dbReference>
<keyword evidence="7" id="KW-1185">Reference proteome</keyword>
<proteinExistence type="predicted"/>
<dbReference type="PROSITE" id="PS50297">
    <property type="entry name" value="ANK_REP_REGION"/>
    <property type="match status" value="2"/>
</dbReference>
<dbReference type="PANTHER" id="PTHR24173">
    <property type="entry name" value="ANKYRIN REPEAT CONTAINING"/>
    <property type="match status" value="1"/>
</dbReference>
<dbReference type="STRING" id="2903.R1BR84"/>
<dbReference type="RefSeq" id="XP_005764651.1">
    <property type="nucleotide sequence ID" value="XM_005764594.1"/>
</dbReference>
<dbReference type="Gene3D" id="1.10.8.270">
    <property type="entry name" value="putative rabgap domain of human tbc1 domain family member 14 like domains"/>
    <property type="match status" value="1"/>
</dbReference>
<protein>
    <recommendedName>
        <fullName evidence="5">Rab-GAP TBC domain-containing protein</fullName>
    </recommendedName>
</protein>
<dbReference type="Pfam" id="PF12796">
    <property type="entry name" value="Ank_2"/>
    <property type="match status" value="1"/>
</dbReference>
<sequence length="566" mass="60559">MRDLLVVLSEAPPEHPSEELLAEACALLDGGQIHDVDAADSRARTALHLAAARPGHLPVIDRLLRLGATVNAQNTHGSTPLHFAVQHGHVEAATALIKAGADLTLTNQQGRPALFAASDVLRVKLMGIASARTDGPPVTGLWRPKGEGPSSKAPPEADPVRAAMPTGPKVVRPTPLASANGRPRTAPAPGIHASELARLRAGYRKLIKQHLDTAKEGPATAVSDELPKRGAIRSAATHWPLVERWLEVARREQEGMASYSKLSVALATADDMVQVEKDPQRSHCMATEGLPVPRQRIAQLRRVLRAWCNLYPALGYTQGMSHLALFLLQLACSARLVSGGKAEAAEVPDKEQAEAGAELAEAEADQAEEDAFALFVLLNARLPPDFYVPQLRGCEREFESLMLILDETRPAPTWLDAGHDAAAVRFGLFFATIKWWLALWCDSLPLPLVVQVCDRMISASLSTAAAAAGLQTDNTEPSDANLRFTLVILALAEEHIATSLQHLGEEELNPGSVSQVMREAVLQATDTTSPEALAHAVAELELPDGIGTSTWRERAAASVTTSEAGL</sequence>
<dbReference type="SMART" id="SM00164">
    <property type="entry name" value="TBC"/>
    <property type="match status" value="1"/>
</dbReference>
<dbReference type="AlphaFoldDB" id="A0A0D3ILT7"/>
<reference evidence="7" key="1">
    <citation type="journal article" date="2013" name="Nature">
        <title>Pan genome of the phytoplankton Emiliania underpins its global distribution.</title>
        <authorList>
            <person name="Read B.A."/>
            <person name="Kegel J."/>
            <person name="Klute M.J."/>
            <person name="Kuo A."/>
            <person name="Lefebvre S.C."/>
            <person name="Maumus F."/>
            <person name="Mayer C."/>
            <person name="Miller J."/>
            <person name="Monier A."/>
            <person name="Salamov A."/>
            <person name="Young J."/>
            <person name="Aguilar M."/>
            <person name="Claverie J.M."/>
            <person name="Frickenhaus S."/>
            <person name="Gonzalez K."/>
            <person name="Herman E.K."/>
            <person name="Lin Y.C."/>
            <person name="Napier J."/>
            <person name="Ogata H."/>
            <person name="Sarno A.F."/>
            <person name="Shmutz J."/>
            <person name="Schroeder D."/>
            <person name="de Vargas C."/>
            <person name="Verret F."/>
            <person name="von Dassow P."/>
            <person name="Valentin K."/>
            <person name="Van de Peer Y."/>
            <person name="Wheeler G."/>
            <person name="Dacks J.B."/>
            <person name="Delwiche C.F."/>
            <person name="Dyhrman S.T."/>
            <person name="Glockner G."/>
            <person name="John U."/>
            <person name="Richards T."/>
            <person name="Worden A.Z."/>
            <person name="Zhang X."/>
            <person name="Grigoriev I.V."/>
            <person name="Allen A.E."/>
            <person name="Bidle K."/>
            <person name="Borodovsky M."/>
            <person name="Bowler C."/>
            <person name="Brownlee C."/>
            <person name="Cock J.M."/>
            <person name="Elias M."/>
            <person name="Gladyshev V.N."/>
            <person name="Groth M."/>
            <person name="Guda C."/>
            <person name="Hadaegh A."/>
            <person name="Iglesias-Rodriguez M.D."/>
            <person name="Jenkins J."/>
            <person name="Jones B.M."/>
            <person name="Lawson T."/>
            <person name="Leese F."/>
            <person name="Lindquist E."/>
            <person name="Lobanov A."/>
            <person name="Lomsadze A."/>
            <person name="Malik S.B."/>
            <person name="Marsh M.E."/>
            <person name="Mackinder L."/>
            <person name="Mock T."/>
            <person name="Mueller-Roeber B."/>
            <person name="Pagarete A."/>
            <person name="Parker M."/>
            <person name="Probert I."/>
            <person name="Quesneville H."/>
            <person name="Raines C."/>
            <person name="Rensing S.A."/>
            <person name="Riano-Pachon D.M."/>
            <person name="Richier S."/>
            <person name="Rokitta S."/>
            <person name="Shiraiwa Y."/>
            <person name="Soanes D.M."/>
            <person name="van der Giezen M."/>
            <person name="Wahlund T.M."/>
            <person name="Williams B."/>
            <person name="Wilson W."/>
            <person name="Wolfe G."/>
            <person name="Wurch L.L."/>
        </authorList>
    </citation>
    <scope>NUCLEOTIDE SEQUENCE</scope>
</reference>
<accession>A0A0D3ILT7</accession>
<dbReference type="SMART" id="SM00248">
    <property type="entry name" value="ANK"/>
    <property type="match status" value="2"/>
</dbReference>
<evidence type="ECO:0000313" key="7">
    <source>
        <dbReference type="Proteomes" id="UP000013827"/>
    </source>
</evidence>
<feature type="repeat" description="ANK" evidence="3">
    <location>
        <begin position="42"/>
        <end position="75"/>
    </location>
</feature>
<evidence type="ECO:0000259" key="5">
    <source>
        <dbReference type="PROSITE" id="PS50086"/>
    </source>
</evidence>
<dbReference type="KEGG" id="ehx:EMIHUDRAFT_549921"/>
<dbReference type="SUPFAM" id="SSF47923">
    <property type="entry name" value="Ypt/Rab-GAP domain of gyp1p"/>
    <property type="match status" value="1"/>
</dbReference>
<dbReference type="Gene3D" id="1.25.40.20">
    <property type="entry name" value="Ankyrin repeat-containing domain"/>
    <property type="match status" value="2"/>
</dbReference>
<dbReference type="eggNOG" id="ENOG502SCCH">
    <property type="taxonomic scope" value="Eukaryota"/>
</dbReference>
<evidence type="ECO:0000256" key="4">
    <source>
        <dbReference type="SAM" id="MobiDB-lite"/>
    </source>
</evidence>
<evidence type="ECO:0000256" key="3">
    <source>
        <dbReference type="PROSITE-ProRule" id="PRU00023"/>
    </source>
</evidence>
<feature type="domain" description="Rab-GAP TBC" evidence="5">
    <location>
        <begin position="255"/>
        <end position="460"/>
    </location>
</feature>
<dbReference type="GeneID" id="17258308"/>
<dbReference type="InterPro" id="IPR035969">
    <property type="entry name" value="Rab-GAP_TBC_sf"/>
</dbReference>
<reference evidence="6" key="2">
    <citation type="submission" date="2024-10" db="UniProtKB">
        <authorList>
            <consortium name="EnsemblProtists"/>
        </authorList>
    </citation>
    <scope>IDENTIFICATION</scope>
</reference>
<dbReference type="Proteomes" id="UP000013827">
    <property type="component" value="Unassembled WGS sequence"/>
</dbReference>
<evidence type="ECO:0000256" key="2">
    <source>
        <dbReference type="ARBA" id="ARBA00023043"/>
    </source>
</evidence>
<dbReference type="InterPro" id="IPR002110">
    <property type="entry name" value="Ankyrin_rpt"/>
</dbReference>
<dbReference type="PaxDb" id="2903-EOD12222"/>
<feature type="repeat" description="ANK" evidence="3">
    <location>
        <begin position="76"/>
        <end position="108"/>
    </location>
</feature>
<dbReference type="HOGENOM" id="CLU_481864_0_0_1"/>
<dbReference type="PANTHER" id="PTHR24173:SF74">
    <property type="entry name" value="ANKYRIN REPEAT DOMAIN-CONTAINING PROTEIN 16"/>
    <property type="match status" value="1"/>
</dbReference>
<name>A0A0D3ILT7_EMIH1</name>
<dbReference type="InterPro" id="IPR036770">
    <property type="entry name" value="Ankyrin_rpt-contain_sf"/>
</dbReference>
<dbReference type="EnsemblProtists" id="EOD12222">
    <property type="protein sequence ID" value="EOD12222"/>
    <property type="gene ID" value="EMIHUDRAFT_549921"/>
</dbReference>
<dbReference type="PROSITE" id="PS50086">
    <property type="entry name" value="TBC_RABGAP"/>
    <property type="match status" value="1"/>
</dbReference>
<dbReference type="InterPro" id="IPR000195">
    <property type="entry name" value="Rab-GAP-TBC_dom"/>
</dbReference>
<dbReference type="PROSITE" id="PS50088">
    <property type="entry name" value="ANK_REPEAT"/>
    <property type="match status" value="2"/>
</dbReference>